<evidence type="ECO:0000256" key="1">
    <source>
        <dbReference type="SAM" id="SignalP"/>
    </source>
</evidence>
<organism evidence="2 3">
    <name type="scientific">Cephalotrichum gorgonifer</name>
    <dbReference type="NCBI Taxonomy" id="2041049"/>
    <lineage>
        <taxon>Eukaryota</taxon>
        <taxon>Fungi</taxon>
        <taxon>Dikarya</taxon>
        <taxon>Ascomycota</taxon>
        <taxon>Pezizomycotina</taxon>
        <taxon>Sordariomycetes</taxon>
        <taxon>Hypocreomycetidae</taxon>
        <taxon>Microascales</taxon>
        <taxon>Microascaceae</taxon>
        <taxon>Cephalotrichum</taxon>
    </lineage>
</organism>
<accession>A0AAE8N8I9</accession>
<keyword evidence="1" id="KW-0732">Signal</keyword>
<comment type="caution">
    <text evidence="2">The sequence shown here is derived from an EMBL/GenBank/DDBJ whole genome shotgun (WGS) entry which is preliminary data.</text>
</comment>
<dbReference type="AlphaFoldDB" id="A0AAE8N8I9"/>
<evidence type="ECO:0000313" key="2">
    <source>
        <dbReference type="EMBL" id="SPO07002.1"/>
    </source>
</evidence>
<reference evidence="2" key="1">
    <citation type="submission" date="2018-03" db="EMBL/GenBank/DDBJ databases">
        <authorList>
            <person name="Guldener U."/>
        </authorList>
    </citation>
    <scope>NUCLEOTIDE SEQUENCE</scope>
</reference>
<keyword evidence="3" id="KW-1185">Reference proteome</keyword>
<feature type="signal peptide" evidence="1">
    <location>
        <begin position="1"/>
        <end position="23"/>
    </location>
</feature>
<sequence>MASALNIILMGIAVVSVIPLVKSFLPIPKEPATHVVRIGFGGLNVSIEALDGLGGRVPAVALYDVRGDPVGDADTGDLLAPAGGFGERKIISTVTPDRKTDGIPSRAGVSWKRTDFAPLDKEVGLGLATQWRLDSATLCRAPARQQFWKTVVQPDSCIPIYDRLLELNEDGTDADRDYIINGNVQRCIATGQVDNNVSLYLVDGRRIIDPQAPFMPDLRFQQPKPPAIPPGLELSDSVDLGTLGKRQDGRVFPRASHRDHGKCENELVISEVEGISAKEVCESENSWGLDIVSLKEGLYCDM</sequence>
<feature type="chain" id="PRO_5041995910" evidence="1">
    <location>
        <begin position="24"/>
        <end position="302"/>
    </location>
</feature>
<name>A0AAE8N8I9_9PEZI</name>
<proteinExistence type="predicted"/>
<gene>
    <name evidence="2" type="ORF">DNG_09696</name>
</gene>
<evidence type="ECO:0000313" key="3">
    <source>
        <dbReference type="Proteomes" id="UP001187682"/>
    </source>
</evidence>
<dbReference type="Proteomes" id="UP001187682">
    <property type="component" value="Unassembled WGS sequence"/>
</dbReference>
<dbReference type="EMBL" id="ONZQ02000018">
    <property type="protein sequence ID" value="SPO07002.1"/>
    <property type="molecule type" value="Genomic_DNA"/>
</dbReference>
<protein>
    <submittedName>
        <fullName evidence="2">Uncharacterized protein</fullName>
    </submittedName>
</protein>